<feature type="domain" description="Rieske" evidence="6">
    <location>
        <begin position="621"/>
        <end position="723"/>
    </location>
</feature>
<sequence>MTQKRSNDILPSLLDALPSAIIPDDVDLASIASSFADSLGRLSASDFAKVAIWRDCFALTGTLRTFYSPRTVSAAYRNRCLARQAQSFRLQADEAHTVRISPSCSWIDVPFRFETNASPAACCSGVLSLIPNGENGEYTIWMLRTLLDRLREYPSVDTLDPTAQIPSVGDSTTHFDCLIVGAGHSGLNVAGRLKALGVSYLVIDKNPCVGDNWRLRYDSAKLHTIRDYSHLPFERNFAHIDHEYLTKDDLAEGFAAWAEKYRINIWTSSELQSGTWDDSRAQWTLKVRQTIAGSEIIKTLTCRHVVLATGGPCNKPHKPFYPGEERFKGVVQHSVSYRNARDWKGQRGVVVGTANTAHDIAEDMLDAGLASVTMVQRSRTYVFPQEYLTKVWKQILNDHTPIETSDRTLFAGPLAVSRLMTMVALNTQAEAEPERFAALDERFGGHYMDVGASAKIAQGLIKVKSDSRLVSYTEDGLIFEDGTHLPADVVIYATGFTGNLRDSVREYFGEEIYAQVEDYWGINQEGELKGAYVPTGHPGLWYVGGGMGQARFFARFVALQILAHLLGSPLDCLVSRSPNRDEYPRVVDLEKSIYSLATTGKETRNMKAIHLGQLSDFQQSRYVIHLSDGRRLVLFRLPTIESSKGSSPAANETEDGWCYYAMEAECPHAGGPMEDSHVDIEDSAYIASCPWHAYDFNVETGESSVGIKACTFPVKIDDGQAAVQYPGDASLVRLDPVSEKIKLKNGPTAERPTVQPLSQQTTPAKYLDEDATLCDWAAHILNTSNHEHKIELTAHLYATFTEREKTSSPMPIGGGTVTPPDQPPRDGLVTVEPRSMPRAGKGGTLKSRIAMLHALANIELWAIDLAIDICIRFAAFQTQAQAGDTPRGLPRTYFHDWLKVANDEAKHFSLLRTRMEEMGSYFGALPVHHGLWDSATATAHDLRARISVIALVHEARGLDVNPMTIDKFRRAGDTESVDALEIIHNDEITHVTTGHRWLTWICQQEGTDPVQVFRTNAQKHFRGALKEPFNHEARMQAGLNRQYYENLMGQSDIAVN</sequence>
<keyword evidence="3" id="KW-0408">Iron</keyword>
<dbReference type="GO" id="GO:0051537">
    <property type="term" value="F:2 iron, 2 sulfur cluster binding"/>
    <property type="evidence" value="ECO:0007669"/>
    <property type="project" value="UniProtKB-KW"/>
</dbReference>
<dbReference type="GO" id="GO:0046872">
    <property type="term" value="F:metal ion binding"/>
    <property type="evidence" value="ECO:0007669"/>
    <property type="project" value="UniProtKB-KW"/>
</dbReference>
<evidence type="ECO:0000256" key="3">
    <source>
        <dbReference type="ARBA" id="ARBA00023004"/>
    </source>
</evidence>
<keyword evidence="8" id="KW-1185">Reference proteome</keyword>
<organism evidence="7 8">
    <name type="scientific">Aspergillus fumigatiaffinis</name>
    <dbReference type="NCBI Taxonomy" id="340414"/>
    <lineage>
        <taxon>Eukaryota</taxon>
        <taxon>Fungi</taxon>
        <taxon>Dikarya</taxon>
        <taxon>Ascomycota</taxon>
        <taxon>Pezizomycotina</taxon>
        <taxon>Eurotiomycetes</taxon>
        <taxon>Eurotiomycetidae</taxon>
        <taxon>Eurotiales</taxon>
        <taxon>Aspergillaceae</taxon>
        <taxon>Aspergillus</taxon>
        <taxon>Aspergillus subgen. Fumigati</taxon>
    </lineage>
</organism>
<dbReference type="PROSITE" id="PS51296">
    <property type="entry name" value="RIESKE"/>
    <property type="match status" value="1"/>
</dbReference>
<name>A0A8H4M8C7_9EURO</name>
<dbReference type="Pfam" id="PF13738">
    <property type="entry name" value="Pyr_redox_3"/>
    <property type="match status" value="1"/>
</dbReference>
<keyword evidence="1" id="KW-0001">2Fe-2S</keyword>
<dbReference type="Gene3D" id="3.50.50.60">
    <property type="entry name" value="FAD/NAD(P)-binding domain"/>
    <property type="match status" value="1"/>
</dbReference>
<dbReference type="EMBL" id="JAAAPX010000066">
    <property type="protein sequence ID" value="KAF4234643.1"/>
    <property type="molecule type" value="Genomic_DNA"/>
</dbReference>
<dbReference type="Pfam" id="PF00355">
    <property type="entry name" value="Rieske"/>
    <property type="match status" value="1"/>
</dbReference>
<dbReference type="InterPro" id="IPR036188">
    <property type="entry name" value="FAD/NAD-bd_sf"/>
</dbReference>
<evidence type="ECO:0000259" key="6">
    <source>
        <dbReference type="PROSITE" id="PS51296"/>
    </source>
</evidence>
<dbReference type="SUPFAM" id="SSF47240">
    <property type="entry name" value="Ferritin-like"/>
    <property type="match status" value="1"/>
</dbReference>
<dbReference type="InterPro" id="IPR036922">
    <property type="entry name" value="Rieske_2Fe-2S_sf"/>
</dbReference>
<dbReference type="SUPFAM" id="SSF51905">
    <property type="entry name" value="FAD/NAD(P)-binding domain"/>
    <property type="match status" value="1"/>
</dbReference>
<dbReference type="InterPro" id="IPR007402">
    <property type="entry name" value="DUF455"/>
</dbReference>
<evidence type="ECO:0000313" key="8">
    <source>
        <dbReference type="Proteomes" id="UP000653565"/>
    </source>
</evidence>
<feature type="region of interest" description="Disordered" evidence="5">
    <location>
        <begin position="805"/>
        <end position="825"/>
    </location>
</feature>
<comment type="caution">
    <text evidence="7">The sequence shown here is derived from an EMBL/GenBank/DDBJ whole genome shotgun (WGS) entry which is preliminary data.</text>
</comment>
<evidence type="ECO:0000256" key="1">
    <source>
        <dbReference type="ARBA" id="ARBA00022714"/>
    </source>
</evidence>
<accession>A0A8H4M8C7</accession>
<evidence type="ECO:0000256" key="5">
    <source>
        <dbReference type="SAM" id="MobiDB-lite"/>
    </source>
</evidence>
<protein>
    <recommendedName>
        <fullName evidence="6">Rieske domain-containing protein</fullName>
    </recommendedName>
</protein>
<gene>
    <name evidence="7" type="ORF">CNMCM6805_008486</name>
</gene>
<dbReference type="PANTHER" id="PTHR42782:SF2">
    <property type="entry name" value="3-OXOACYL-[ACYL-CARRIER-PROTEIN] SYNTHASE-LIKE PROTEIN"/>
    <property type="match status" value="1"/>
</dbReference>
<dbReference type="Gene3D" id="2.102.10.10">
    <property type="entry name" value="Rieske [2Fe-2S] iron-sulphur domain"/>
    <property type="match status" value="1"/>
</dbReference>
<dbReference type="SUPFAM" id="SSF50022">
    <property type="entry name" value="ISP domain"/>
    <property type="match status" value="1"/>
</dbReference>
<proteinExistence type="predicted"/>
<dbReference type="Proteomes" id="UP000653565">
    <property type="component" value="Unassembled WGS sequence"/>
</dbReference>
<dbReference type="AlphaFoldDB" id="A0A8H4M8C7"/>
<keyword evidence="2" id="KW-0479">Metal-binding</keyword>
<dbReference type="CDD" id="cd03467">
    <property type="entry name" value="Rieske"/>
    <property type="match status" value="1"/>
</dbReference>
<evidence type="ECO:0000256" key="4">
    <source>
        <dbReference type="ARBA" id="ARBA00023014"/>
    </source>
</evidence>
<evidence type="ECO:0000256" key="2">
    <source>
        <dbReference type="ARBA" id="ARBA00022723"/>
    </source>
</evidence>
<dbReference type="PANTHER" id="PTHR42782">
    <property type="entry name" value="SI:CH73-314G15.3"/>
    <property type="match status" value="1"/>
</dbReference>
<reference evidence="7" key="2">
    <citation type="submission" date="2020-04" db="EMBL/GenBank/DDBJ databases">
        <authorList>
            <person name="Santos R.A.C."/>
            <person name="Steenwyk J.L."/>
            <person name="Rivero-Menendez O."/>
            <person name="Mead M.E."/>
            <person name="Silva L.P."/>
            <person name="Bastos R.W."/>
            <person name="Alastruey-Izquierdo A."/>
            <person name="Goldman G.H."/>
            <person name="Rokas A."/>
        </authorList>
    </citation>
    <scope>NUCLEOTIDE SEQUENCE</scope>
    <source>
        <strain evidence="7">CNM-CM6805</strain>
    </source>
</reference>
<dbReference type="CDD" id="cd00657">
    <property type="entry name" value="Ferritin_like"/>
    <property type="match status" value="1"/>
</dbReference>
<dbReference type="Pfam" id="PF04305">
    <property type="entry name" value="DUF455"/>
    <property type="match status" value="1"/>
</dbReference>
<evidence type="ECO:0000313" key="7">
    <source>
        <dbReference type="EMBL" id="KAF4234643.1"/>
    </source>
</evidence>
<reference evidence="7" key="1">
    <citation type="journal article" date="2020" name="bioRxiv">
        <title>Genomic and phenotypic heterogeneity of clinical isolates of the human pathogens Aspergillus fumigatus, Aspergillus lentulus and Aspergillus fumigatiaffinis.</title>
        <authorList>
            <person name="dos Santos R.A.C."/>
            <person name="Steenwyk J.L."/>
            <person name="Rivero-Menendez O."/>
            <person name="Mead M.E."/>
            <person name="Silva L.P."/>
            <person name="Bastos R.W."/>
            <person name="Alastruey-Izquierdo A."/>
            <person name="Goldman G.H."/>
            <person name="Rokas A."/>
        </authorList>
    </citation>
    <scope>NUCLEOTIDE SEQUENCE</scope>
    <source>
        <strain evidence="7">CNM-CM6805</strain>
    </source>
</reference>
<keyword evidence="4" id="KW-0411">Iron-sulfur</keyword>
<dbReference type="InterPro" id="IPR009078">
    <property type="entry name" value="Ferritin-like_SF"/>
</dbReference>
<dbReference type="InterPro" id="IPR017941">
    <property type="entry name" value="Rieske_2Fe-2S"/>
</dbReference>